<dbReference type="GeneID" id="80534069"/>
<dbReference type="Proteomes" id="UP000501969">
    <property type="component" value="Segment"/>
</dbReference>
<dbReference type="PANTHER" id="PTHR11486">
    <property type="entry name" value="FIBROBLAST GROWTH FACTOR"/>
    <property type="match status" value="1"/>
</dbReference>
<dbReference type="GO" id="GO:0008083">
    <property type="term" value="F:growth factor activity"/>
    <property type="evidence" value="ECO:0007669"/>
    <property type="project" value="InterPro"/>
</dbReference>
<dbReference type="SUPFAM" id="SSF50353">
    <property type="entry name" value="Cytokine"/>
    <property type="match status" value="1"/>
</dbReference>
<dbReference type="Pfam" id="PF00167">
    <property type="entry name" value="FGF"/>
    <property type="match status" value="1"/>
</dbReference>
<evidence type="ECO:0000256" key="1">
    <source>
        <dbReference type="ARBA" id="ARBA00007936"/>
    </source>
</evidence>
<organism evidence="2 3">
    <name type="scientific">Mythimna unipuncta nucleopolyhedrovirus</name>
    <dbReference type="NCBI Taxonomy" id="447897"/>
    <lineage>
        <taxon>Viruses</taxon>
        <taxon>Viruses incertae sedis</taxon>
        <taxon>Naldaviricetes</taxon>
        <taxon>Lefavirales</taxon>
        <taxon>Baculoviridae</taxon>
        <taxon>Alphabaculovirus</taxon>
    </lineage>
</organism>
<evidence type="ECO:0000313" key="3">
    <source>
        <dbReference type="Proteomes" id="UP000501969"/>
    </source>
</evidence>
<dbReference type="RefSeq" id="YP_010796574.1">
    <property type="nucleotide sequence ID" value="NC_076031.1"/>
</dbReference>
<dbReference type="InterPro" id="IPR002209">
    <property type="entry name" value="Fibroblast_GF_fam"/>
</dbReference>
<evidence type="ECO:0000313" key="2">
    <source>
        <dbReference type="EMBL" id="AXU41562.1"/>
    </source>
</evidence>
<dbReference type="Gene3D" id="2.80.10.50">
    <property type="match status" value="1"/>
</dbReference>
<dbReference type="EMBL" id="MH124167">
    <property type="protein sequence ID" value="AXU41562.1"/>
    <property type="molecule type" value="Genomic_DNA"/>
</dbReference>
<sequence length="275" mass="31474">MNLGWVLLVLSLTVNLGSFFPVQGTRSKITLFIKHYYLALDHNDNSTVIGTTDDTSVYNVFHRVSLSSKHLLLVNSITCKCVCIDSCGYVYTTSVPNKDCELTESVTSTYHNCYYKERYDTNNTLTRSYLALNKLGHTKRIETNNNRKLINRESHINVIFGEWNNMYEDVKFGSCRAVDTLQSRDLLVSNNDRLVCGDDSYDNGKLKKNVYTVEEDQQSLSIRLLPQDPVGLRTFSTEMNYMPNRFDTPEQLTTTMMPTRPMTGQKPMKNACISY</sequence>
<keyword evidence="3" id="KW-1185">Reference proteome</keyword>
<proteinExistence type="inferred from homology"/>
<dbReference type="InterPro" id="IPR008996">
    <property type="entry name" value="IL1/FGF"/>
</dbReference>
<reference evidence="2 3" key="1">
    <citation type="submission" date="2018-03" db="EMBL/GenBank/DDBJ databases">
        <title>Complete genome sequence of a second alphabaculovirus from the true armyworm, Mythimna unipuncta.</title>
        <authorList>
            <person name="Harrison R.L."/>
            <person name="Mowery J.D."/>
            <person name="Bauchan G.R."/>
            <person name="Theilmann D.A."/>
            <person name="Erlandson M.A."/>
        </authorList>
    </citation>
    <scope>NUCLEOTIDE SEQUENCE [LARGE SCALE GENOMIC DNA]</scope>
    <source>
        <strain evidence="2 3">KY310</strain>
    </source>
</reference>
<comment type="similarity">
    <text evidence="1">Belongs to the heparin-binding growth factors family.</text>
</comment>
<accession>A0A346TPQ2</accession>
<dbReference type="SMART" id="SM00442">
    <property type="entry name" value="FGF"/>
    <property type="match status" value="1"/>
</dbReference>
<name>A0A346TPQ2_9ABAC</name>
<dbReference type="CDD" id="cd23311">
    <property type="entry name" value="beta-trefoil_FGF_Bnl-like"/>
    <property type="match status" value="1"/>
</dbReference>
<dbReference type="KEGG" id="vg:80534069"/>
<protein>
    <submittedName>
        <fullName evidence="2">FGF</fullName>
    </submittedName>
</protein>